<dbReference type="EMBL" id="CP015017">
    <property type="protein sequence ID" value="APC01823.1"/>
    <property type="molecule type" value="Genomic_DNA"/>
</dbReference>
<keyword evidence="1" id="KW-1133">Transmembrane helix</keyword>
<feature type="transmembrane region" description="Helical" evidence="1">
    <location>
        <begin position="36"/>
        <end position="58"/>
    </location>
</feature>
<dbReference type="AlphaFoldDB" id="A0AAC9IY33"/>
<feature type="transmembrane region" description="Helical" evidence="1">
    <location>
        <begin position="149"/>
        <end position="173"/>
    </location>
</feature>
<dbReference type="RefSeq" id="WP_071539654.1">
    <property type="nucleotide sequence ID" value="NZ_CP015016.1"/>
</dbReference>
<evidence type="ECO:0008006" key="4">
    <source>
        <dbReference type="Google" id="ProtNLM"/>
    </source>
</evidence>
<keyword evidence="1" id="KW-0472">Membrane</keyword>
<feature type="transmembrane region" description="Helical" evidence="1">
    <location>
        <begin position="107"/>
        <end position="124"/>
    </location>
</feature>
<organism evidence="2 3">
    <name type="scientific">Polynucleobacter asymbioticus</name>
    <dbReference type="NCBI Taxonomy" id="576611"/>
    <lineage>
        <taxon>Bacteria</taxon>
        <taxon>Pseudomonadati</taxon>
        <taxon>Pseudomonadota</taxon>
        <taxon>Betaproteobacteria</taxon>
        <taxon>Burkholderiales</taxon>
        <taxon>Burkholderiaceae</taxon>
        <taxon>Polynucleobacter</taxon>
    </lineage>
</organism>
<name>A0AAC9IY33_9BURK</name>
<gene>
    <name evidence="2" type="ORF">AOC25_09440</name>
</gene>
<protein>
    <recommendedName>
        <fullName evidence="4">DUF4149 domain-containing protein</fullName>
    </recommendedName>
</protein>
<sequence>MKLIQTLCCSALINPFYPMVEVPKSQYTFSCCLLRLLAYLVSGAIIAQALSCFIPYLLMEDAQAAGMIAHLLIQHLSYYFLGCAFVILSLSNILIKRGIAQLKGVRLPSLMLMVCVVVTSYLLIPRMDYLRETALQDGMPVMLSPFANYFVTLNSITYLLVCGQIITSVLIAWRLSDIKSP</sequence>
<proteinExistence type="predicted"/>
<dbReference type="Proteomes" id="UP000182060">
    <property type="component" value="Chromosome"/>
</dbReference>
<evidence type="ECO:0000313" key="3">
    <source>
        <dbReference type="Proteomes" id="UP000182060"/>
    </source>
</evidence>
<keyword evidence="1" id="KW-0812">Transmembrane</keyword>
<reference evidence="2" key="1">
    <citation type="journal article" date="2017" name="Appl. Environ. Microbiol.">
        <title>Microdiversification of a pelagic Polynucleobacter species is mainly driven by acquisition of genomic islands from a partially interspecific gene pool.</title>
        <authorList>
            <person name="Hoetzinger M."/>
            <person name="Hahn M.W."/>
            <person name="Jezberova J."/>
            <person name="Schmidt J."/>
            <person name="Koll U."/>
        </authorList>
    </citation>
    <scope>NUCLEOTIDE SEQUENCE</scope>
    <source>
        <strain evidence="2">MWH-RechtKol4</strain>
    </source>
</reference>
<evidence type="ECO:0000256" key="1">
    <source>
        <dbReference type="SAM" id="Phobius"/>
    </source>
</evidence>
<feature type="transmembrane region" description="Helical" evidence="1">
    <location>
        <begin position="78"/>
        <end position="95"/>
    </location>
</feature>
<evidence type="ECO:0000313" key="2">
    <source>
        <dbReference type="EMBL" id="APC01823.1"/>
    </source>
</evidence>
<accession>A0AAC9IY33</accession>